<gene>
    <name evidence="6" type="ORF">EAX61_00545</name>
</gene>
<evidence type="ECO:0000256" key="3">
    <source>
        <dbReference type="ARBA" id="ARBA00022643"/>
    </source>
</evidence>
<dbReference type="InterPro" id="IPR012349">
    <property type="entry name" value="Split_barrel_FMN-bd"/>
</dbReference>
<proteinExistence type="inferred from homology"/>
<dbReference type="EMBL" id="REFV01000001">
    <property type="protein sequence ID" value="RMB64188.1"/>
    <property type="molecule type" value="Genomic_DNA"/>
</dbReference>
<name>A0A3M0GIT8_9FLAO</name>
<comment type="cofactor">
    <cofactor evidence="1">
        <name>FMN</name>
        <dbReference type="ChEBI" id="CHEBI:58210"/>
    </cofactor>
</comment>
<sequence>MEKIVHFDKEKIEGLDKRFRANFINSVTGYKSANLIGTMGVDGVSNLAVFSSVTHLGSNPALLGFITRPTTVERHTYSNIKANKQFTVNHIHTDIIKQSHQTAARYDKSVSEFEATGLTEDYIGDFKAPFLAEAHIRIACEYVNEYPIAENGTVLMVGAIKDIYLPESAFTDDGWINLSSVNGVTVNGLDSYAKTELLDRLSYAKPDKEVRSVLGES</sequence>
<keyword evidence="2" id="KW-0285">Flavoprotein</keyword>
<keyword evidence="3" id="KW-0288">FMN</keyword>
<evidence type="ECO:0000313" key="7">
    <source>
        <dbReference type="Proteomes" id="UP000281985"/>
    </source>
</evidence>
<dbReference type="Proteomes" id="UP000281985">
    <property type="component" value="Unassembled WGS sequence"/>
</dbReference>
<reference evidence="6 7" key="1">
    <citation type="submission" date="2018-10" db="EMBL/GenBank/DDBJ databases">
        <title>Dokdonia luteus sp. nov., isolated from sea water.</title>
        <authorList>
            <person name="Zhou L.Y."/>
            <person name="Du Z.J."/>
        </authorList>
    </citation>
    <scope>NUCLEOTIDE SEQUENCE [LARGE SCALE GENOMIC DNA]</scope>
    <source>
        <strain evidence="6 7">SH27</strain>
    </source>
</reference>
<dbReference type="AlphaFoldDB" id="A0A3M0GIT8"/>
<dbReference type="GO" id="GO:0010181">
    <property type="term" value="F:FMN binding"/>
    <property type="evidence" value="ECO:0007669"/>
    <property type="project" value="InterPro"/>
</dbReference>
<evidence type="ECO:0000259" key="5">
    <source>
        <dbReference type="SMART" id="SM00903"/>
    </source>
</evidence>
<comment type="caution">
    <text evidence="6">The sequence shown here is derived from an EMBL/GenBank/DDBJ whole genome shotgun (WGS) entry which is preliminary data.</text>
</comment>
<dbReference type="Pfam" id="PF01613">
    <property type="entry name" value="Flavin_Reduct"/>
    <property type="match status" value="1"/>
</dbReference>
<dbReference type="RefSeq" id="WP_121915984.1">
    <property type="nucleotide sequence ID" value="NZ_REFV01000001.1"/>
</dbReference>
<dbReference type="Gene3D" id="2.30.110.10">
    <property type="entry name" value="Electron Transport, Fmn-binding Protein, Chain A"/>
    <property type="match status" value="1"/>
</dbReference>
<dbReference type="PANTHER" id="PTHR33798:SF5">
    <property type="entry name" value="FLAVIN REDUCTASE LIKE DOMAIN-CONTAINING PROTEIN"/>
    <property type="match status" value="1"/>
</dbReference>
<dbReference type="PANTHER" id="PTHR33798">
    <property type="entry name" value="FLAVOPROTEIN OXYGENASE"/>
    <property type="match status" value="1"/>
</dbReference>
<dbReference type="GO" id="GO:0016646">
    <property type="term" value="F:oxidoreductase activity, acting on the CH-NH group of donors, NAD or NADP as acceptor"/>
    <property type="evidence" value="ECO:0007669"/>
    <property type="project" value="UniProtKB-ARBA"/>
</dbReference>
<dbReference type="SMART" id="SM00903">
    <property type="entry name" value="Flavin_Reduct"/>
    <property type="match status" value="1"/>
</dbReference>
<accession>A0A3M0GIT8</accession>
<protein>
    <submittedName>
        <fullName evidence="6">Flavin oxidoreductase</fullName>
    </submittedName>
</protein>
<feature type="domain" description="Flavin reductase like" evidence="5">
    <location>
        <begin position="26"/>
        <end position="172"/>
    </location>
</feature>
<evidence type="ECO:0000256" key="2">
    <source>
        <dbReference type="ARBA" id="ARBA00022630"/>
    </source>
</evidence>
<evidence type="ECO:0000256" key="1">
    <source>
        <dbReference type="ARBA" id="ARBA00001917"/>
    </source>
</evidence>
<evidence type="ECO:0000256" key="4">
    <source>
        <dbReference type="ARBA" id="ARBA00038054"/>
    </source>
</evidence>
<evidence type="ECO:0000313" key="6">
    <source>
        <dbReference type="EMBL" id="RMB64188.1"/>
    </source>
</evidence>
<organism evidence="6 7">
    <name type="scientific">Dokdonia sinensis</name>
    <dbReference type="NCBI Taxonomy" id="2479847"/>
    <lineage>
        <taxon>Bacteria</taxon>
        <taxon>Pseudomonadati</taxon>
        <taxon>Bacteroidota</taxon>
        <taxon>Flavobacteriia</taxon>
        <taxon>Flavobacteriales</taxon>
        <taxon>Flavobacteriaceae</taxon>
        <taxon>Dokdonia</taxon>
    </lineage>
</organism>
<dbReference type="InterPro" id="IPR002563">
    <property type="entry name" value="Flavin_Rdtase-like_dom"/>
</dbReference>
<dbReference type="SUPFAM" id="SSF50475">
    <property type="entry name" value="FMN-binding split barrel"/>
    <property type="match status" value="1"/>
</dbReference>
<keyword evidence="7" id="KW-1185">Reference proteome</keyword>
<dbReference type="OrthoDB" id="5293996at2"/>
<comment type="similarity">
    <text evidence="4">Belongs to the flavoredoxin family.</text>
</comment>